<evidence type="ECO:0000313" key="3">
    <source>
        <dbReference type="Proteomes" id="UP000193884"/>
    </source>
</evidence>
<comment type="caution">
    <text evidence="2">The sequence shown here is derived from an EMBL/GenBank/DDBJ whole genome shotgun (WGS) entry which is preliminary data.</text>
</comment>
<proteinExistence type="predicted"/>
<protein>
    <submittedName>
        <fullName evidence="2">Uncharacterized protein</fullName>
    </submittedName>
</protein>
<dbReference type="Proteomes" id="UP000193884">
    <property type="component" value="Unassembled WGS sequence"/>
</dbReference>
<accession>A0ABX3WSJ1</accession>
<name>A0ABX3WSJ1_9BRAD</name>
<reference evidence="2 3" key="1">
    <citation type="submission" date="2017-03" db="EMBL/GenBank/DDBJ databases">
        <title>Whole genome sequences of fourteen strains of Bradyrhizobium canariense and one strain of Bradyrhizobium japonicum isolated from Lupinus (Papilionoideae: Genisteae) species in Algeria.</title>
        <authorList>
            <person name="Crovadore J."/>
            <person name="Chekireb D."/>
            <person name="Brachmann A."/>
            <person name="Chablais R."/>
            <person name="Cochard B."/>
            <person name="Lefort F."/>
        </authorList>
    </citation>
    <scope>NUCLEOTIDE SEQUENCE [LARGE SCALE GENOMIC DNA]</scope>
    <source>
        <strain evidence="2 3">UBMAN05</strain>
    </source>
</reference>
<evidence type="ECO:0000256" key="1">
    <source>
        <dbReference type="SAM" id="MobiDB-lite"/>
    </source>
</evidence>
<keyword evidence="3" id="KW-1185">Reference proteome</keyword>
<dbReference type="Gene3D" id="3.40.190.10">
    <property type="entry name" value="Periplasmic binding protein-like II"/>
    <property type="match status" value="2"/>
</dbReference>
<dbReference type="EMBL" id="NAFK01000177">
    <property type="protein sequence ID" value="OSJ21057.1"/>
    <property type="molecule type" value="Genomic_DNA"/>
</dbReference>
<gene>
    <name evidence="2" type="ORF">BST63_35615</name>
</gene>
<evidence type="ECO:0000313" key="2">
    <source>
        <dbReference type="EMBL" id="OSJ21057.1"/>
    </source>
</evidence>
<feature type="region of interest" description="Disordered" evidence="1">
    <location>
        <begin position="68"/>
        <end position="90"/>
    </location>
</feature>
<feature type="compositionally biased region" description="Basic residues" evidence="1">
    <location>
        <begin position="80"/>
        <end position="90"/>
    </location>
</feature>
<organism evidence="2 3">
    <name type="scientific">Bradyrhizobium canariense</name>
    <dbReference type="NCBI Taxonomy" id="255045"/>
    <lineage>
        <taxon>Bacteria</taxon>
        <taxon>Pseudomonadati</taxon>
        <taxon>Pseudomonadota</taxon>
        <taxon>Alphaproteobacteria</taxon>
        <taxon>Hyphomicrobiales</taxon>
        <taxon>Nitrobacteraceae</taxon>
        <taxon>Bradyrhizobium</taxon>
    </lineage>
</organism>
<sequence length="90" mass="10125">MYLDPGRHRAAAPLLDAQLLVGAESAAIVPRQLARALEQAHAITNYELPYIARSLQARLLWYEHAQDEPSHESPYEVLRARHRGTQARAS</sequence>